<dbReference type="InterPro" id="IPR037171">
    <property type="entry name" value="NagB/RpiA_transferase-like"/>
</dbReference>
<keyword evidence="2" id="KW-0378">Hydrolase</keyword>
<gene>
    <name evidence="2" type="ORF">SAMN05444398_12134</name>
</gene>
<dbReference type="STRING" id="337701.SAMN05444398_12134"/>
<feature type="domain" description="Acetyl-CoA hydrolase/transferase C-terminal" evidence="1">
    <location>
        <begin position="333"/>
        <end position="492"/>
    </location>
</feature>
<dbReference type="Pfam" id="PF13336">
    <property type="entry name" value="AcetylCoA_hyd_C"/>
    <property type="match status" value="1"/>
</dbReference>
<dbReference type="GO" id="GO:0006083">
    <property type="term" value="P:acetate metabolic process"/>
    <property type="evidence" value="ECO:0007669"/>
    <property type="project" value="InterPro"/>
</dbReference>
<name>A0A1M7JNM5_9RHOB</name>
<organism evidence="2 3">
    <name type="scientific">Roseovarius pacificus</name>
    <dbReference type="NCBI Taxonomy" id="337701"/>
    <lineage>
        <taxon>Bacteria</taxon>
        <taxon>Pseudomonadati</taxon>
        <taxon>Pseudomonadota</taxon>
        <taxon>Alphaproteobacteria</taxon>
        <taxon>Rhodobacterales</taxon>
        <taxon>Roseobacteraceae</taxon>
        <taxon>Roseovarius</taxon>
    </lineage>
</organism>
<dbReference type="Proteomes" id="UP000183974">
    <property type="component" value="Unassembled WGS sequence"/>
</dbReference>
<dbReference type="InterPro" id="IPR046433">
    <property type="entry name" value="ActCoA_hydro"/>
</dbReference>
<evidence type="ECO:0000313" key="3">
    <source>
        <dbReference type="Proteomes" id="UP000183974"/>
    </source>
</evidence>
<dbReference type="PANTHER" id="PTHR21432:SF20">
    <property type="entry name" value="ACETYL-COA HYDROLASE"/>
    <property type="match status" value="1"/>
</dbReference>
<protein>
    <submittedName>
        <fullName evidence="2">Acyl-CoA hydrolase</fullName>
    </submittedName>
</protein>
<dbReference type="OrthoDB" id="9801795at2"/>
<dbReference type="AlphaFoldDB" id="A0A1M7JNM5"/>
<reference evidence="2 3" key="1">
    <citation type="submission" date="2016-11" db="EMBL/GenBank/DDBJ databases">
        <authorList>
            <person name="Jaros S."/>
            <person name="Januszkiewicz K."/>
            <person name="Wedrychowicz H."/>
        </authorList>
    </citation>
    <scope>NUCLEOTIDE SEQUENCE [LARGE SCALE GENOMIC DNA]</scope>
    <source>
        <strain evidence="2 3">DSM 29589</strain>
    </source>
</reference>
<dbReference type="Gene3D" id="3.40.1080.20">
    <property type="entry name" value="Acetyl-CoA hydrolase/transferase C-terminal domain"/>
    <property type="match status" value="1"/>
</dbReference>
<dbReference type="InterPro" id="IPR038460">
    <property type="entry name" value="AcetylCoA_hyd_C_sf"/>
</dbReference>
<sequence>MAETATAEAIAADIIERTGGDIRLALPLGLGKPVTLVNALTRAVAERPDTRLSILTALTLERPDMSQDMARRFLEPAADRLFGVYPELDYARMIRAGDLPANIELSEFFMLAGRWIGVPQAQRHYIPANYTHAYDVLTAWRPNVLMQLLAPLDDGGFSLSCNTDISADLLRDRRAGRQDFVMAGEVNRNLPAMDNPEATLTRDEVQLCLDTGRDFDLFSVVKRPVGAAEHAIGLHVARTVPDGGTLQIGIGAIGDAVAYALMLRQAGKTAALHAACPFTRDSYTEDTPFDKGLYCVTEMLVDGILRLFEAGIVRRDVDGAAIHAGFFVDCRDFYARLRALPRKDRDRIHMMPVSFTNQLYGDEPAKRAARRHARFVNSAMKATLLGGIVSDITPDAQEVSGIGGQFNFVEQAFALDDGRAILTLPATRRSGGRTVSNILWEHPHESVPRAYRDIVVTEYGIADLRGQRDEVAIERMLRITDSRFQDALLDKAKACGKIDPAFELSETERRNTPEALKNWLRPFDLPEFPFGSDFDQIERAILPALGILSDAGKNRIALAKLICAGLISKPPAGILARMGLDRPKGLRERAMAYALSGAYRNRR</sequence>
<accession>A0A1M7JNM5</accession>
<dbReference type="PANTHER" id="PTHR21432">
    <property type="entry name" value="ACETYL-COA HYDROLASE-RELATED"/>
    <property type="match status" value="1"/>
</dbReference>
<dbReference type="GO" id="GO:0008775">
    <property type="term" value="F:acetate CoA-transferase activity"/>
    <property type="evidence" value="ECO:0007669"/>
    <property type="project" value="InterPro"/>
</dbReference>
<dbReference type="RefSeq" id="WP_073037648.1">
    <property type="nucleotide sequence ID" value="NZ_BMLR01000008.1"/>
</dbReference>
<evidence type="ECO:0000313" key="2">
    <source>
        <dbReference type="EMBL" id="SHM54608.1"/>
    </source>
</evidence>
<dbReference type="Gene3D" id="3.30.750.70">
    <property type="entry name" value="4-hydroxybutyrate coenzyme like domains"/>
    <property type="match status" value="1"/>
</dbReference>
<dbReference type="Gene3D" id="3.40.1080.10">
    <property type="entry name" value="Glutaconate Coenzyme A-transferase"/>
    <property type="match status" value="1"/>
</dbReference>
<dbReference type="InterPro" id="IPR026888">
    <property type="entry name" value="AcetylCoA_hyd_C"/>
</dbReference>
<keyword evidence="3" id="KW-1185">Reference proteome</keyword>
<dbReference type="EMBL" id="FRBR01000021">
    <property type="protein sequence ID" value="SHM54608.1"/>
    <property type="molecule type" value="Genomic_DNA"/>
</dbReference>
<proteinExistence type="predicted"/>
<evidence type="ECO:0000259" key="1">
    <source>
        <dbReference type="Pfam" id="PF13336"/>
    </source>
</evidence>
<dbReference type="GO" id="GO:0016787">
    <property type="term" value="F:hydrolase activity"/>
    <property type="evidence" value="ECO:0007669"/>
    <property type="project" value="UniProtKB-KW"/>
</dbReference>
<dbReference type="SUPFAM" id="SSF100950">
    <property type="entry name" value="NagB/RpiA/CoA transferase-like"/>
    <property type="match status" value="1"/>
</dbReference>